<evidence type="ECO:0000313" key="2">
    <source>
        <dbReference type="Proteomes" id="UP000257131"/>
    </source>
</evidence>
<organism evidence="1 2">
    <name type="scientific">Rhodosalinus sediminis</name>
    <dbReference type="NCBI Taxonomy" id="1940533"/>
    <lineage>
        <taxon>Bacteria</taxon>
        <taxon>Pseudomonadati</taxon>
        <taxon>Pseudomonadota</taxon>
        <taxon>Alphaproteobacteria</taxon>
        <taxon>Rhodobacterales</taxon>
        <taxon>Paracoccaceae</taxon>
        <taxon>Rhodosalinus</taxon>
    </lineage>
</organism>
<dbReference type="Pfam" id="PF13692">
    <property type="entry name" value="Glyco_trans_1_4"/>
    <property type="match status" value="1"/>
</dbReference>
<comment type="caution">
    <text evidence="1">The sequence shown here is derived from an EMBL/GenBank/DDBJ whole genome shotgun (WGS) entry which is preliminary data.</text>
</comment>
<keyword evidence="2" id="KW-1185">Reference proteome</keyword>
<dbReference type="RefSeq" id="WP_115979065.1">
    <property type="nucleotide sequence ID" value="NZ_QOHR01000005.1"/>
</dbReference>
<dbReference type="GO" id="GO:0016758">
    <property type="term" value="F:hexosyltransferase activity"/>
    <property type="evidence" value="ECO:0007669"/>
    <property type="project" value="TreeGrafter"/>
</dbReference>
<dbReference type="PANTHER" id="PTHR45947:SF3">
    <property type="entry name" value="SULFOQUINOVOSYL TRANSFERASE SQD2"/>
    <property type="match status" value="1"/>
</dbReference>
<evidence type="ECO:0000313" key="1">
    <source>
        <dbReference type="EMBL" id="REC57809.1"/>
    </source>
</evidence>
<dbReference type="AlphaFoldDB" id="A0A3D9BWD7"/>
<dbReference type="Proteomes" id="UP000257131">
    <property type="component" value="Unassembled WGS sequence"/>
</dbReference>
<proteinExistence type="predicted"/>
<dbReference type="SUPFAM" id="SSF53756">
    <property type="entry name" value="UDP-Glycosyltransferase/glycogen phosphorylase"/>
    <property type="match status" value="1"/>
</dbReference>
<reference evidence="1 2" key="1">
    <citation type="journal article" date="2017" name="Int. J. Syst. Evol. Microbiol.">
        <title>Rhodosalinus sediminis gen. nov., sp. nov., isolated from marine saltern.</title>
        <authorList>
            <person name="Guo L.Y."/>
            <person name="Ling S.K."/>
            <person name="Li C.M."/>
            <person name="Chen G.J."/>
            <person name="Du Z.J."/>
        </authorList>
    </citation>
    <scope>NUCLEOTIDE SEQUENCE [LARGE SCALE GENOMIC DNA]</scope>
    <source>
        <strain evidence="1 2">WDN1C137</strain>
    </source>
</reference>
<gene>
    <name evidence="1" type="ORF">DRV84_06460</name>
</gene>
<protein>
    <submittedName>
        <fullName evidence="1">Glycosyltransferase</fullName>
    </submittedName>
</protein>
<dbReference type="PANTHER" id="PTHR45947">
    <property type="entry name" value="SULFOQUINOVOSYL TRANSFERASE SQD2"/>
    <property type="match status" value="1"/>
</dbReference>
<dbReference type="EMBL" id="QOHR01000005">
    <property type="protein sequence ID" value="REC57809.1"/>
    <property type="molecule type" value="Genomic_DNA"/>
</dbReference>
<dbReference type="Gene3D" id="3.40.50.2000">
    <property type="entry name" value="Glycogen Phosphorylase B"/>
    <property type="match status" value="1"/>
</dbReference>
<sequence length="484" mass="52831">MRVLYYNWADYLDDERRGGGVSVYQRNLMAAMEARDDVVAGFFSSGLSYDLPAGPPRWEAVRHGPRTDRHRRWEIVNAAPLAPAHHSFGDPAQIEDRPTEAAVCDLVAATGPWDVLHLNNLEGLPVAVLGRLKARFPGLRIVLSLHNHFPVCPQVNLWWQERSACTDFDGGRACVTCLPRMPDRRMLRLANGLAYRLKRAGLGPGTRAVRIGGRGMRALRRLRPPLSALTSGAPPAPVRPDGAPFAARRSAMVAAINAHCDRVLCVSDAVRRIALRHGIAPDRAHVSYIGTAEAEAFARTAPRRVPRAADGTLTLGFLGYMRRDKGFHFLLDALESLPASLAARIRLVVAARRGDRATMARLAGLEARLASVDHADGYRHADLDRLLAPVDVGVIPVLWEDSLPQVAIEMHARHIPLLTADMGGARELGRCPDMVFPAGDTAAFRARLERLVAGGVDFGAYWAGAMPPVSLEAHAAALMRHYRG</sequence>
<accession>A0A3D9BWD7</accession>
<dbReference type="OrthoDB" id="9807414at2"/>
<keyword evidence="1" id="KW-0808">Transferase</keyword>
<dbReference type="InterPro" id="IPR050194">
    <property type="entry name" value="Glycosyltransferase_grp1"/>
</dbReference>
<name>A0A3D9BWD7_9RHOB</name>